<keyword evidence="1" id="KW-0175">Coiled coil</keyword>
<gene>
    <name evidence="2" type="ORF">A54_234</name>
</gene>
<reference evidence="2 3" key="1">
    <citation type="submission" date="2022-10" db="EMBL/GenBank/DDBJ databases">
        <authorList>
            <person name="Cortes-Martin A."/>
            <person name="Buttimer C.T.H."/>
            <person name="Hill C."/>
        </authorList>
    </citation>
    <scope>NUCLEOTIDE SEQUENCE [LARGE SCALE GENOMIC DNA]</scope>
</reference>
<evidence type="ECO:0000256" key="1">
    <source>
        <dbReference type="SAM" id="Coils"/>
    </source>
</evidence>
<feature type="coiled-coil region" evidence="1">
    <location>
        <begin position="29"/>
        <end position="56"/>
    </location>
</feature>
<keyword evidence="3" id="KW-1185">Reference proteome</keyword>
<evidence type="ECO:0000313" key="2">
    <source>
        <dbReference type="EMBL" id="UZZ64198.1"/>
    </source>
</evidence>
<name>A0AAE9TI18_9CAUD</name>
<dbReference type="EMBL" id="OP744025">
    <property type="protein sequence ID" value="UZZ64198.1"/>
    <property type="molecule type" value="Genomic_DNA"/>
</dbReference>
<evidence type="ECO:0000313" key="3">
    <source>
        <dbReference type="Proteomes" id="UP001236076"/>
    </source>
</evidence>
<proteinExistence type="predicted"/>
<sequence length="58" mass="7097">MEKFKGVNELSIESGDMEDLLKKNEYIDIQEYLEGVQDKEKEYERQRMEQEAQLKRRK</sequence>
<dbReference type="Proteomes" id="UP001236076">
    <property type="component" value="Segment"/>
</dbReference>
<organism evidence="2 3">
    <name type="scientific">Escherichia phage A5-4</name>
    <dbReference type="NCBI Taxonomy" id="2996162"/>
    <lineage>
        <taxon>Viruses</taxon>
        <taxon>Duplodnaviria</taxon>
        <taxon>Heunggongvirae</taxon>
        <taxon>Uroviricota</taxon>
        <taxon>Caudoviricetes</taxon>
        <taxon>Vequintavirinae</taxon>
    </lineage>
</organism>
<accession>A0AAE9TI18</accession>
<protein>
    <submittedName>
        <fullName evidence="2">Uncharacterized protein</fullName>
    </submittedName>
</protein>